<dbReference type="EMBL" id="JAHRIP010059761">
    <property type="protein sequence ID" value="MEQ2304646.1"/>
    <property type="molecule type" value="Genomic_DNA"/>
</dbReference>
<organism evidence="1 2">
    <name type="scientific">Ameca splendens</name>
    <dbReference type="NCBI Taxonomy" id="208324"/>
    <lineage>
        <taxon>Eukaryota</taxon>
        <taxon>Metazoa</taxon>
        <taxon>Chordata</taxon>
        <taxon>Craniata</taxon>
        <taxon>Vertebrata</taxon>
        <taxon>Euteleostomi</taxon>
        <taxon>Actinopterygii</taxon>
        <taxon>Neopterygii</taxon>
        <taxon>Teleostei</taxon>
        <taxon>Neoteleostei</taxon>
        <taxon>Acanthomorphata</taxon>
        <taxon>Ovalentaria</taxon>
        <taxon>Atherinomorphae</taxon>
        <taxon>Cyprinodontiformes</taxon>
        <taxon>Goodeidae</taxon>
        <taxon>Ameca</taxon>
    </lineage>
</organism>
<comment type="caution">
    <text evidence="1">The sequence shown here is derived from an EMBL/GenBank/DDBJ whole genome shotgun (WGS) entry which is preliminary data.</text>
</comment>
<reference evidence="1 2" key="1">
    <citation type="submission" date="2021-06" db="EMBL/GenBank/DDBJ databases">
        <authorList>
            <person name="Palmer J.M."/>
        </authorList>
    </citation>
    <scope>NUCLEOTIDE SEQUENCE [LARGE SCALE GENOMIC DNA]</scope>
    <source>
        <strain evidence="1 2">AS_MEX2019</strain>
        <tissue evidence="1">Muscle</tissue>
    </source>
</reference>
<name>A0ABV0ZEY5_9TELE</name>
<proteinExistence type="predicted"/>
<dbReference type="Proteomes" id="UP001469553">
    <property type="component" value="Unassembled WGS sequence"/>
</dbReference>
<evidence type="ECO:0000313" key="1">
    <source>
        <dbReference type="EMBL" id="MEQ2304646.1"/>
    </source>
</evidence>
<evidence type="ECO:0000313" key="2">
    <source>
        <dbReference type="Proteomes" id="UP001469553"/>
    </source>
</evidence>
<gene>
    <name evidence="1" type="ORF">AMECASPLE_029279</name>
</gene>
<accession>A0ABV0ZEY5</accession>
<sequence>MLYPTGSNDYIALGDVRLQCSCSARETSSTNLNLKATQSFEVDLWLCFSRGDADGDPAPSIDCFDCDTDRFHPPLLLLLFTLRLELAIVI</sequence>
<keyword evidence="2" id="KW-1185">Reference proteome</keyword>
<protein>
    <submittedName>
        <fullName evidence="1">Uncharacterized protein</fullName>
    </submittedName>
</protein>